<feature type="coiled-coil region" evidence="1">
    <location>
        <begin position="230"/>
        <end position="257"/>
    </location>
</feature>
<feature type="region of interest" description="Disordered" evidence="2">
    <location>
        <begin position="802"/>
        <end position="822"/>
    </location>
</feature>
<gene>
    <name evidence="5" type="primary">LOC108672345</name>
</gene>
<protein>
    <submittedName>
        <fullName evidence="5">Uncharacterized protein LOC108672345 isoform X1</fullName>
    </submittedName>
</protein>
<evidence type="ECO:0000256" key="1">
    <source>
        <dbReference type="SAM" id="Coils"/>
    </source>
</evidence>
<dbReference type="SUPFAM" id="SSF54236">
    <property type="entry name" value="Ubiquitin-like"/>
    <property type="match status" value="1"/>
</dbReference>
<evidence type="ECO:0000313" key="4">
    <source>
        <dbReference type="Proteomes" id="UP000694843"/>
    </source>
</evidence>
<dbReference type="PANTHER" id="PTHR15286">
    <property type="entry name" value="RAS-ASSOCIATING DOMAIN CONTAINING PROTEIN"/>
    <property type="match status" value="1"/>
</dbReference>
<evidence type="ECO:0000259" key="3">
    <source>
        <dbReference type="PROSITE" id="PS50200"/>
    </source>
</evidence>
<dbReference type="Gene3D" id="3.10.20.90">
    <property type="entry name" value="Phosphatidylinositol 3-kinase Catalytic Subunit, Chain A, domain 1"/>
    <property type="match status" value="1"/>
</dbReference>
<feature type="region of interest" description="Disordered" evidence="2">
    <location>
        <begin position="937"/>
        <end position="959"/>
    </location>
</feature>
<feature type="compositionally biased region" description="Low complexity" evidence="2">
    <location>
        <begin position="582"/>
        <end position="597"/>
    </location>
</feature>
<dbReference type="PANTHER" id="PTHR15286:SF1">
    <property type="entry name" value="FI07216P"/>
    <property type="match status" value="1"/>
</dbReference>
<feature type="compositionally biased region" description="Basic residues" evidence="2">
    <location>
        <begin position="139"/>
        <end position="148"/>
    </location>
</feature>
<dbReference type="GO" id="GO:0007165">
    <property type="term" value="P:signal transduction"/>
    <property type="evidence" value="ECO:0007669"/>
    <property type="project" value="InterPro"/>
</dbReference>
<feature type="compositionally biased region" description="Low complexity" evidence="2">
    <location>
        <begin position="946"/>
        <end position="959"/>
    </location>
</feature>
<feature type="compositionally biased region" description="Basic and acidic residues" evidence="2">
    <location>
        <begin position="91"/>
        <end position="120"/>
    </location>
</feature>
<keyword evidence="1" id="KW-0175">Coiled coil</keyword>
<dbReference type="InterPro" id="IPR000159">
    <property type="entry name" value="RA_dom"/>
</dbReference>
<dbReference type="InterPro" id="IPR033593">
    <property type="entry name" value="N-RASSF"/>
</dbReference>
<feature type="compositionally biased region" description="Basic and acidic residues" evidence="2">
    <location>
        <begin position="189"/>
        <end position="213"/>
    </location>
</feature>
<feature type="compositionally biased region" description="Pro residues" evidence="2">
    <location>
        <begin position="547"/>
        <end position="556"/>
    </location>
</feature>
<proteinExistence type="predicted"/>
<feature type="region of interest" description="Disordered" evidence="2">
    <location>
        <begin position="538"/>
        <end position="669"/>
    </location>
</feature>
<feature type="region of interest" description="Disordered" evidence="2">
    <location>
        <begin position="378"/>
        <end position="397"/>
    </location>
</feature>
<feature type="compositionally biased region" description="Basic and acidic residues" evidence="2">
    <location>
        <begin position="384"/>
        <end position="397"/>
    </location>
</feature>
<name>A0A8B7NP40_HYAAZ</name>
<reference evidence="5" key="1">
    <citation type="submission" date="2025-08" db="UniProtKB">
        <authorList>
            <consortium name="RefSeq"/>
        </authorList>
    </citation>
    <scope>IDENTIFICATION</scope>
    <source>
        <tissue evidence="5">Whole organism</tissue>
    </source>
</reference>
<dbReference type="GeneID" id="108672345"/>
<dbReference type="AlphaFoldDB" id="A0A8B7NP40"/>
<feature type="compositionally biased region" description="Low complexity" evidence="2">
    <location>
        <begin position="850"/>
        <end position="883"/>
    </location>
</feature>
<dbReference type="CDD" id="cd16123">
    <property type="entry name" value="RA_RASSF7_like"/>
    <property type="match status" value="1"/>
</dbReference>
<dbReference type="PROSITE" id="PS50200">
    <property type="entry name" value="RA"/>
    <property type="match status" value="1"/>
</dbReference>
<dbReference type="Proteomes" id="UP000694843">
    <property type="component" value="Unplaced"/>
</dbReference>
<feature type="region of interest" description="Disordered" evidence="2">
    <location>
        <begin position="88"/>
        <end position="213"/>
    </location>
</feature>
<feature type="compositionally biased region" description="Polar residues" evidence="2">
    <location>
        <begin position="624"/>
        <end position="637"/>
    </location>
</feature>
<feature type="region of interest" description="Disordered" evidence="2">
    <location>
        <begin position="836"/>
        <end position="883"/>
    </location>
</feature>
<dbReference type="InterPro" id="IPR029071">
    <property type="entry name" value="Ubiquitin-like_domsf"/>
</dbReference>
<dbReference type="KEGG" id="hazt:108672345"/>
<evidence type="ECO:0000256" key="2">
    <source>
        <dbReference type="SAM" id="MobiDB-lite"/>
    </source>
</evidence>
<dbReference type="OrthoDB" id="10034447at2759"/>
<keyword evidence="4" id="KW-1185">Reference proteome</keyword>
<accession>A0A8B7NP40</accession>
<sequence length="972" mass="108386">MSATEVEIGVWVDGSQKWVSGVTRRTTCYDLIRALLRAQNLRATDEDVIKYIIVERWKKVERPLDHEQRILKVWKSWGETVHQVRFSLRRGRGDSPETDDNPKKKNKHIDQDWDKNKENDANLDGSLDGAESSCGRSERSRRRHKMRQSRREATACLQRVPPLPRHRSPAHTTEPEDSPQPLSDDESDSRDCGTSKHAKPESRRPAKDDPRYNETMERLMRLVVAQGETIQNQLRRLNQRESQIESYEQQMHLLRVQSLGNDYLLSSYLHDQHHQAQDQPHGMEQVMGVDSGSKYSSHHRNSLLPPARLQSGPHVQFNQAHPTLLPSMSDTREVHAKPINIGGGPNDLFIQDAATCINTAGRNNFVRSMKSTEPLRYSGRLNRSNKDETLDEEKSKDSGILFAEETDDISHRDIEDLNEAEVQERLALFNKMETILNRMLEEEEKIHGLRSTIEVIQTQQKQEKNILECDLKRAADDHAALVAEVRSNEQQIRVLDTSAAQKKKLIDALLADEVDSDQETKYLQAKLDYILHLPPTAFRLPEEGDDPPPLPPPPAHPACLVQSLLPNHPPQLVNPITTSYRQPSPNQQKSSSQTQTNKHFHSRSSSSDNRPPCGASHRPPSPNVLYNNRAPSPSIFGTVNRAPSPGPRLPNRSCSPNRRKPLQPPPYEHHKLNGNLTTIDSTSVPLLRSSVSGSNPTLQSQINNKNFQSSYSLKNTFTSVNVLPNRTDLSLASNQNLNSSEQNQNTNSLKNINSIHLRINTFKKQVGEDNDEDVPPPLPLCPPPLLTPPANAKDIMQSNTYNIKSDMNGEKSRTDFSNNEASKRNLLNTIGSRIVSGKSSKSVDDDDNDSTTNNSSLGLSSRSSTSSEASMSNCSSSVSSGVGVDSFPSSNINKMQRTRNQISAVNGKDSSVKSHSLLLQNNSITSSTDQLVLSGTTDVKKDSDSGDSNSDTGLSSLHSSSDEAAYALDTLV</sequence>
<evidence type="ECO:0000313" key="5">
    <source>
        <dbReference type="RefSeq" id="XP_018015479.1"/>
    </source>
</evidence>
<dbReference type="RefSeq" id="XP_018015479.1">
    <property type="nucleotide sequence ID" value="XM_018159990.2"/>
</dbReference>
<organism evidence="4 5">
    <name type="scientific">Hyalella azteca</name>
    <name type="common">Amphipod</name>
    <dbReference type="NCBI Taxonomy" id="294128"/>
    <lineage>
        <taxon>Eukaryota</taxon>
        <taxon>Metazoa</taxon>
        <taxon>Ecdysozoa</taxon>
        <taxon>Arthropoda</taxon>
        <taxon>Crustacea</taxon>
        <taxon>Multicrustacea</taxon>
        <taxon>Malacostraca</taxon>
        <taxon>Eumalacostraca</taxon>
        <taxon>Peracarida</taxon>
        <taxon>Amphipoda</taxon>
        <taxon>Senticaudata</taxon>
        <taxon>Talitrida</taxon>
        <taxon>Talitroidea</taxon>
        <taxon>Hyalellidae</taxon>
        <taxon>Hyalella</taxon>
    </lineage>
</organism>
<feature type="domain" description="Ras-associating" evidence="3">
    <location>
        <begin position="22"/>
        <end position="93"/>
    </location>
</feature>